<accession>A0AAV4D4Q6</accession>
<proteinExistence type="predicted"/>
<dbReference type="EMBL" id="BLXT01007365">
    <property type="protein sequence ID" value="GFO38941.1"/>
    <property type="molecule type" value="Genomic_DNA"/>
</dbReference>
<sequence>MGSHCSGQYTLKQIAPTDLTLVMLWLGNASQSGRTDCHGFQPRLLCTSLTMSITTKMNAEVDGLNNMQMVCGDSQLLRTML</sequence>
<evidence type="ECO:0000313" key="2">
    <source>
        <dbReference type="Proteomes" id="UP000735302"/>
    </source>
</evidence>
<evidence type="ECO:0000313" key="1">
    <source>
        <dbReference type="EMBL" id="GFO38941.1"/>
    </source>
</evidence>
<keyword evidence="2" id="KW-1185">Reference proteome</keyword>
<gene>
    <name evidence="1" type="ORF">PoB_006544600</name>
</gene>
<organism evidence="1 2">
    <name type="scientific">Plakobranchus ocellatus</name>
    <dbReference type="NCBI Taxonomy" id="259542"/>
    <lineage>
        <taxon>Eukaryota</taxon>
        <taxon>Metazoa</taxon>
        <taxon>Spiralia</taxon>
        <taxon>Lophotrochozoa</taxon>
        <taxon>Mollusca</taxon>
        <taxon>Gastropoda</taxon>
        <taxon>Heterobranchia</taxon>
        <taxon>Euthyneura</taxon>
        <taxon>Panpulmonata</taxon>
        <taxon>Sacoglossa</taxon>
        <taxon>Placobranchoidea</taxon>
        <taxon>Plakobranchidae</taxon>
        <taxon>Plakobranchus</taxon>
    </lineage>
</organism>
<name>A0AAV4D4Q6_9GAST</name>
<dbReference type="Proteomes" id="UP000735302">
    <property type="component" value="Unassembled WGS sequence"/>
</dbReference>
<protein>
    <submittedName>
        <fullName evidence="1">Uncharacterized protein</fullName>
    </submittedName>
</protein>
<dbReference type="AlphaFoldDB" id="A0AAV4D4Q6"/>
<comment type="caution">
    <text evidence="1">The sequence shown here is derived from an EMBL/GenBank/DDBJ whole genome shotgun (WGS) entry which is preliminary data.</text>
</comment>
<reference evidence="1 2" key="1">
    <citation type="journal article" date="2021" name="Elife">
        <title>Chloroplast acquisition without the gene transfer in kleptoplastic sea slugs, Plakobranchus ocellatus.</title>
        <authorList>
            <person name="Maeda T."/>
            <person name="Takahashi S."/>
            <person name="Yoshida T."/>
            <person name="Shimamura S."/>
            <person name="Takaki Y."/>
            <person name="Nagai Y."/>
            <person name="Toyoda A."/>
            <person name="Suzuki Y."/>
            <person name="Arimoto A."/>
            <person name="Ishii H."/>
            <person name="Satoh N."/>
            <person name="Nishiyama T."/>
            <person name="Hasebe M."/>
            <person name="Maruyama T."/>
            <person name="Minagawa J."/>
            <person name="Obokata J."/>
            <person name="Shigenobu S."/>
        </authorList>
    </citation>
    <scope>NUCLEOTIDE SEQUENCE [LARGE SCALE GENOMIC DNA]</scope>
</reference>